<evidence type="ECO:0000313" key="2">
    <source>
        <dbReference type="Proteomes" id="UP001176941"/>
    </source>
</evidence>
<reference evidence="1" key="1">
    <citation type="submission" date="2023-04" db="EMBL/GenBank/DDBJ databases">
        <authorList>
            <consortium name="ELIXIR-Norway"/>
        </authorList>
    </citation>
    <scope>NUCLEOTIDE SEQUENCE [LARGE SCALE GENOMIC DNA]</scope>
</reference>
<dbReference type="EMBL" id="CATKSN020000131">
    <property type="protein sequence ID" value="CAI9149105.1"/>
    <property type="molecule type" value="Genomic_DNA"/>
</dbReference>
<proteinExistence type="predicted"/>
<sequence>MDCPPLPGFLFASCSQPLQYVVDLGRAPDMLKLQLVLEELTGARTVPRIYIGGVCIGGLSDMTREHESGALRERLQRAAAL</sequence>
<dbReference type="PANTHER" id="PTHR45694:SF5">
    <property type="entry name" value="GLUTAREDOXIN 2"/>
    <property type="match status" value="1"/>
</dbReference>
<accession>A0ABN8XKN2</accession>
<gene>
    <name evidence="1" type="ORF">MRATA1EN1_LOCUS30723</name>
</gene>
<comment type="caution">
    <text evidence="1">The sequence shown here is derived from an EMBL/GenBank/DDBJ whole genome shotgun (WGS) entry which is preliminary data.</text>
</comment>
<dbReference type="PROSITE" id="PS51354">
    <property type="entry name" value="GLUTAREDOXIN_2"/>
    <property type="match status" value="1"/>
</dbReference>
<dbReference type="PANTHER" id="PTHR45694">
    <property type="entry name" value="GLUTAREDOXIN 2"/>
    <property type="match status" value="1"/>
</dbReference>
<keyword evidence="2" id="KW-1185">Reference proteome</keyword>
<dbReference type="InterPro" id="IPR036249">
    <property type="entry name" value="Thioredoxin-like_sf"/>
</dbReference>
<dbReference type="PRINTS" id="PR00160">
    <property type="entry name" value="GLUTAREDOXIN"/>
</dbReference>
<dbReference type="SUPFAM" id="SSF52833">
    <property type="entry name" value="Thioredoxin-like"/>
    <property type="match status" value="1"/>
</dbReference>
<dbReference type="Gene3D" id="3.40.30.10">
    <property type="entry name" value="Glutaredoxin"/>
    <property type="match status" value="1"/>
</dbReference>
<dbReference type="InterPro" id="IPR014025">
    <property type="entry name" value="Glutaredoxin_subgr"/>
</dbReference>
<evidence type="ECO:0008006" key="3">
    <source>
        <dbReference type="Google" id="ProtNLM"/>
    </source>
</evidence>
<name>A0ABN8XKN2_RANTA</name>
<evidence type="ECO:0000313" key="1">
    <source>
        <dbReference type="EMBL" id="CAI9149105.1"/>
    </source>
</evidence>
<dbReference type="Proteomes" id="UP001176941">
    <property type="component" value="Unassembled WGS sequence"/>
</dbReference>
<protein>
    <recommendedName>
        <fullName evidence="3">Glutaredoxin (Thioltransferase)</fullName>
    </recommendedName>
</protein>
<organism evidence="1 2">
    <name type="scientific">Rangifer tarandus platyrhynchus</name>
    <name type="common">Svalbard reindeer</name>
    <dbReference type="NCBI Taxonomy" id="3082113"/>
    <lineage>
        <taxon>Eukaryota</taxon>
        <taxon>Metazoa</taxon>
        <taxon>Chordata</taxon>
        <taxon>Craniata</taxon>
        <taxon>Vertebrata</taxon>
        <taxon>Euteleostomi</taxon>
        <taxon>Mammalia</taxon>
        <taxon>Eutheria</taxon>
        <taxon>Laurasiatheria</taxon>
        <taxon>Artiodactyla</taxon>
        <taxon>Ruminantia</taxon>
        <taxon>Pecora</taxon>
        <taxon>Cervidae</taxon>
        <taxon>Odocoileinae</taxon>
        <taxon>Rangifer</taxon>
    </lineage>
</organism>